<comment type="similarity">
    <text evidence="3">Belongs to the DNA polymerase type-Y family.</text>
</comment>
<dbReference type="Pfam" id="PF00817">
    <property type="entry name" value="IMS"/>
    <property type="match status" value="1"/>
</dbReference>
<proteinExistence type="inferred from homology"/>
<keyword evidence="7" id="KW-0808">Transferase</keyword>
<dbReference type="PROSITE" id="PS50173">
    <property type="entry name" value="UMUC"/>
    <property type="match status" value="1"/>
</dbReference>
<keyword evidence="12" id="KW-0863">Zinc-finger</keyword>
<evidence type="ECO:0000259" key="21">
    <source>
        <dbReference type="PROSITE" id="PS50173"/>
    </source>
</evidence>
<feature type="compositionally biased region" description="Basic residues" evidence="20">
    <location>
        <begin position="702"/>
        <end position="716"/>
    </location>
</feature>
<feature type="region of interest" description="Disordered" evidence="20">
    <location>
        <begin position="1"/>
        <end position="25"/>
    </location>
</feature>
<name>A0AAW0XD22_CHEQU</name>
<dbReference type="InterPro" id="IPR001126">
    <property type="entry name" value="UmuC"/>
</dbReference>
<evidence type="ECO:0000256" key="10">
    <source>
        <dbReference type="ARBA" id="ARBA00022723"/>
    </source>
</evidence>
<keyword evidence="11" id="KW-0227">DNA damage</keyword>
<dbReference type="SUPFAM" id="SSF56672">
    <property type="entry name" value="DNA/RNA polymerases"/>
    <property type="match status" value="1"/>
</dbReference>
<evidence type="ECO:0000256" key="16">
    <source>
        <dbReference type="ARBA" id="ARBA00023125"/>
    </source>
</evidence>
<keyword evidence="15" id="KW-0239">DNA-directed DNA polymerase</keyword>
<dbReference type="FunFam" id="3.30.1490.100:FF:000004">
    <property type="entry name" value="DNA polymerase IV"/>
    <property type="match status" value="1"/>
</dbReference>
<dbReference type="Gene3D" id="1.10.150.20">
    <property type="entry name" value="5' to 3' exonuclease, C-terminal subdomain"/>
    <property type="match status" value="1"/>
</dbReference>
<keyword evidence="10" id="KW-0479">Metal-binding</keyword>
<comment type="caution">
    <text evidence="22">The sequence shown here is derived from an EMBL/GenBank/DDBJ whole genome shotgun (WGS) entry which is preliminary data.</text>
</comment>
<dbReference type="InterPro" id="IPR036775">
    <property type="entry name" value="DNA_pol_Y-fam_lit_finger_sf"/>
</dbReference>
<keyword evidence="9" id="KW-0235">DNA replication</keyword>
<keyword evidence="18" id="KW-0539">Nucleus</keyword>
<sequence length="728" mass="81655">MEKEDNRVTEPGAVSVQSNRSTAPQILTLNTNKAGMEGLDTERINEIIKTASEGSRFYQHKQRCQQQLDNKILSLKQAAASFTHQHIMKATLQMDQLMKELEMKRDLSRTIVHIDMDMFYAAVEMRDDPSLRDKPMAVGGLGMLSTSNYAARKFGVRAAMPGFIGKKLCPDLVIVPPNFTKYKQVSKEIHEVFSEYDANFCSASLDEAYLDITEYMNKNASHYDVDKLEDNENGRLSKAIVEEIREKIFSKTQLTASAGIAANTRLAKICSDMNKPNGQFYLDSDREEIIKFVSTLPIRKVSGIGNVMEQQLQALDISVCSHLIEKRGLLKLLFSDNSYNTFISIALGLGHTTLESWTEKDRKSISTETTFRNTADKATLFKLIEELCKELADEMEQKTIVGKAFTLKLKTSDFQIRTRTQTLPDAKCALDVMVSTARRLLQHEMNTSVKPLSLRLLGVRMSVIRNSSEMGPSRQTTLTQMFSRSLKPKMNSTSDLIGRMFVEDKFNCDEDQSHLKNSHQYDAGSFALATTSEIQSSCQQDTNLITCDAVKVNNHSTLDDSMPMEYFLAKPRDTLDSFPTRSHECPDLGHSSKSNDSNKYCQSENGQDLKHCENLQDLTSTNTGMPEDPITDFLCPVCEKKQFKTLDSLNMHVDECLSCNTISEILQEGTIQPKQSGCNQIPSIPSVASRTECASQSEVTGKRKGNNSNKGKKKVKMGSNTLEKYFSS</sequence>
<dbReference type="GO" id="GO:0003887">
    <property type="term" value="F:DNA-directed DNA polymerase activity"/>
    <property type="evidence" value="ECO:0007669"/>
    <property type="project" value="UniProtKB-KW"/>
</dbReference>
<keyword evidence="23" id="KW-1185">Reference proteome</keyword>
<dbReference type="GO" id="GO:0006260">
    <property type="term" value="P:DNA replication"/>
    <property type="evidence" value="ECO:0007669"/>
    <property type="project" value="UniProtKB-KW"/>
</dbReference>
<evidence type="ECO:0000313" key="22">
    <source>
        <dbReference type="EMBL" id="KAK8737166.1"/>
    </source>
</evidence>
<dbReference type="AlphaFoldDB" id="A0AAW0XD22"/>
<feature type="region of interest" description="Disordered" evidence="20">
    <location>
        <begin position="692"/>
        <end position="728"/>
    </location>
</feature>
<evidence type="ECO:0000256" key="2">
    <source>
        <dbReference type="ARBA" id="ARBA00004123"/>
    </source>
</evidence>
<dbReference type="PANTHER" id="PTHR11076:SF33">
    <property type="entry name" value="DNA POLYMERASE KAPPA"/>
    <property type="match status" value="1"/>
</dbReference>
<dbReference type="FunFam" id="1.10.150.810:FF:000001">
    <property type="entry name" value="DNA polymerase kappa"/>
    <property type="match status" value="1"/>
</dbReference>
<reference evidence="22 23" key="1">
    <citation type="journal article" date="2024" name="BMC Genomics">
        <title>Genome assembly of redclaw crayfish (Cherax quadricarinatus) provides insights into its immune adaptation and hypoxia tolerance.</title>
        <authorList>
            <person name="Liu Z."/>
            <person name="Zheng J."/>
            <person name="Li H."/>
            <person name="Fang K."/>
            <person name="Wang S."/>
            <person name="He J."/>
            <person name="Zhou D."/>
            <person name="Weng S."/>
            <person name="Chi M."/>
            <person name="Gu Z."/>
            <person name="He J."/>
            <person name="Li F."/>
            <person name="Wang M."/>
        </authorList>
    </citation>
    <scope>NUCLEOTIDE SEQUENCE [LARGE SCALE GENOMIC DNA]</scope>
    <source>
        <strain evidence="22">ZL_2023a</strain>
    </source>
</reference>
<dbReference type="InterPro" id="IPR043502">
    <property type="entry name" value="DNA/RNA_pol_sf"/>
</dbReference>
<evidence type="ECO:0000256" key="18">
    <source>
        <dbReference type="ARBA" id="ARBA00023242"/>
    </source>
</evidence>
<dbReference type="Gene3D" id="3.40.1170.60">
    <property type="match status" value="1"/>
</dbReference>
<dbReference type="GO" id="GO:0006281">
    <property type="term" value="P:DNA repair"/>
    <property type="evidence" value="ECO:0007669"/>
    <property type="project" value="UniProtKB-KW"/>
</dbReference>
<dbReference type="InterPro" id="IPR022880">
    <property type="entry name" value="DNApol_IV"/>
</dbReference>
<dbReference type="NCBIfam" id="NF002677">
    <property type="entry name" value="PRK02406.1"/>
    <property type="match status" value="1"/>
</dbReference>
<evidence type="ECO:0000256" key="14">
    <source>
        <dbReference type="ARBA" id="ARBA00022842"/>
    </source>
</evidence>
<dbReference type="EMBL" id="JARKIK010000043">
    <property type="protein sequence ID" value="KAK8737166.1"/>
    <property type="molecule type" value="Genomic_DNA"/>
</dbReference>
<keyword evidence="13" id="KW-0862">Zinc</keyword>
<dbReference type="PANTHER" id="PTHR11076">
    <property type="entry name" value="DNA REPAIR POLYMERASE UMUC / TRANSFERASE FAMILY MEMBER"/>
    <property type="match status" value="1"/>
</dbReference>
<evidence type="ECO:0000256" key="7">
    <source>
        <dbReference type="ARBA" id="ARBA00022679"/>
    </source>
</evidence>
<comment type="catalytic activity">
    <reaction evidence="19">
        <text>DNA(n) + a 2'-deoxyribonucleoside 5'-triphosphate = DNA(n+1) + diphosphate</text>
        <dbReference type="Rhea" id="RHEA:22508"/>
        <dbReference type="Rhea" id="RHEA-COMP:17339"/>
        <dbReference type="Rhea" id="RHEA-COMP:17340"/>
        <dbReference type="ChEBI" id="CHEBI:33019"/>
        <dbReference type="ChEBI" id="CHEBI:61560"/>
        <dbReference type="ChEBI" id="CHEBI:173112"/>
        <dbReference type="EC" id="2.7.7.7"/>
    </reaction>
</comment>
<keyword evidence="8" id="KW-0548">Nucleotidyltransferase</keyword>
<dbReference type="Proteomes" id="UP001445076">
    <property type="component" value="Unassembled WGS sequence"/>
</dbReference>
<dbReference type="EC" id="2.7.7.7" evidence="4"/>
<dbReference type="GO" id="GO:0008270">
    <property type="term" value="F:zinc ion binding"/>
    <property type="evidence" value="ECO:0007669"/>
    <property type="project" value="UniProtKB-KW"/>
</dbReference>
<evidence type="ECO:0000256" key="17">
    <source>
        <dbReference type="ARBA" id="ARBA00023204"/>
    </source>
</evidence>
<dbReference type="FunFam" id="1.10.150.810:FF:000003">
    <property type="entry name" value="DNA polymerase kappa subunit"/>
    <property type="match status" value="1"/>
</dbReference>
<dbReference type="HAMAP" id="MF_01113">
    <property type="entry name" value="DNApol_IV"/>
    <property type="match status" value="1"/>
</dbReference>
<evidence type="ECO:0000256" key="4">
    <source>
        <dbReference type="ARBA" id="ARBA00012417"/>
    </source>
</evidence>
<feature type="domain" description="UmuC" evidence="21">
    <location>
        <begin position="111"/>
        <end position="305"/>
    </location>
</feature>
<evidence type="ECO:0000256" key="8">
    <source>
        <dbReference type="ARBA" id="ARBA00022695"/>
    </source>
</evidence>
<dbReference type="Gene3D" id="3.30.70.270">
    <property type="match status" value="1"/>
</dbReference>
<keyword evidence="6" id="KW-0515">Mutator protein</keyword>
<evidence type="ECO:0000256" key="19">
    <source>
        <dbReference type="ARBA" id="ARBA00049244"/>
    </source>
</evidence>
<evidence type="ECO:0000256" key="5">
    <source>
        <dbReference type="ARBA" id="ARBA00016178"/>
    </source>
</evidence>
<feature type="compositionally biased region" description="Polar residues" evidence="20">
    <location>
        <begin position="591"/>
        <end position="600"/>
    </location>
</feature>
<evidence type="ECO:0000256" key="11">
    <source>
        <dbReference type="ARBA" id="ARBA00022763"/>
    </source>
</evidence>
<dbReference type="GO" id="GO:0042276">
    <property type="term" value="P:error-prone translesion synthesis"/>
    <property type="evidence" value="ECO:0007669"/>
    <property type="project" value="TreeGrafter"/>
</dbReference>
<dbReference type="GO" id="GO:0005634">
    <property type="term" value="C:nucleus"/>
    <property type="evidence" value="ECO:0007669"/>
    <property type="project" value="UniProtKB-SubCell"/>
</dbReference>
<evidence type="ECO:0000256" key="9">
    <source>
        <dbReference type="ARBA" id="ARBA00022705"/>
    </source>
</evidence>
<organism evidence="22 23">
    <name type="scientific">Cherax quadricarinatus</name>
    <name type="common">Australian red claw crayfish</name>
    <dbReference type="NCBI Taxonomy" id="27406"/>
    <lineage>
        <taxon>Eukaryota</taxon>
        <taxon>Metazoa</taxon>
        <taxon>Ecdysozoa</taxon>
        <taxon>Arthropoda</taxon>
        <taxon>Crustacea</taxon>
        <taxon>Multicrustacea</taxon>
        <taxon>Malacostraca</taxon>
        <taxon>Eumalacostraca</taxon>
        <taxon>Eucarida</taxon>
        <taxon>Decapoda</taxon>
        <taxon>Pleocyemata</taxon>
        <taxon>Astacidea</taxon>
        <taxon>Parastacoidea</taxon>
        <taxon>Parastacidae</taxon>
        <taxon>Cherax</taxon>
    </lineage>
</organism>
<dbReference type="GO" id="GO:0003684">
    <property type="term" value="F:damaged DNA binding"/>
    <property type="evidence" value="ECO:0007669"/>
    <property type="project" value="InterPro"/>
</dbReference>
<evidence type="ECO:0000256" key="3">
    <source>
        <dbReference type="ARBA" id="ARBA00010945"/>
    </source>
</evidence>
<evidence type="ECO:0000256" key="12">
    <source>
        <dbReference type="ARBA" id="ARBA00022771"/>
    </source>
</evidence>
<evidence type="ECO:0000256" key="13">
    <source>
        <dbReference type="ARBA" id="ARBA00022833"/>
    </source>
</evidence>
<dbReference type="InterPro" id="IPR050116">
    <property type="entry name" value="DNA_polymerase-Y"/>
</dbReference>
<gene>
    <name evidence="22" type="ORF">OTU49_004825</name>
</gene>
<accession>A0AAW0XD22</accession>
<dbReference type="CDD" id="cd03586">
    <property type="entry name" value="PolY_Pol_IV_kappa"/>
    <property type="match status" value="1"/>
</dbReference>
<evidence type="ECO:0000313" key="23">
    <source>
        <dbReference type="Proteomes" id="UP001445076"/>
    </source>
</evidence>
<evidence type="ECO:0000256" key="1">
    <source>
        <dbReference type="ARBA" id="ARBA00001946"/>
    </source>
</evidence>
<keyword evidence="14" id="KW-0460">Magnesium</keyword>
<dbReference type="InterPro" id="IPR043128">
    <property type="entry name" value="Rev_trsase/Diguanyl_cyclase"/>
</dbReference>
<comment type="subcellular location">
    <subcellularLocation>
        <location evidence="2">Nucleus</location>
    </subcellularLocation>
</comment>
<dbReference type="FunFam" id="3.40.1170.60:FF:000002">
    <property type="entry name" value="Polymerase (DNA directed) kappa"/>
    <property type="match status" value="1"/>
</dbReference>
<comment type="cofactor">
    <cofactor evidence="1">
        <name>Mg(2+)</name>
        <dbReference type="ChEBI" id="CHEBI:18420"/>
    </cofactor>
</comment>
<keyword evidence="16" id="KW-0238">DNA-binding</keyword>
<feature type="region of interest" description="Disordered" evidence="20">
    <location>
        <begin position="579"/>
        <end position="600"/>
    </location>
</feature>
<dbReference type="Gene3D" id="3.30.160.60">
    <property type="entry name" value="Classic Zinc Finger"/>
    <property type="match status" value="1"/>
</dbReference>
<dbReference type="Gene3D" id="3.30.1490.100">
    <property type="entry name" value="DNA polymerase, Y-family, little finger domain"/>
    <property type="match status" value="1"/>
</dbReference>
<dbReference type="Pfam" id="PF11799">
    <property type="entry name" value="IMS_C"/>
    <property type="match status" value="1"/>
</dbReference>
<feature type="compositionally biased region" description="Polar residues" evidence="20">
    <location>
        <begin position="15"/>
        <end position="25"/>
    </location>
</feature>
<dbReference type="InterPro" id="IPR017961">
    <property type="entry name" value="DNA_pol_Y-fam_little_finger"/>
</dbReference>
<evidence type="ECO:0000256" key="6">
    <source>
        <dbReference type="ARBA" id="ARBA00022457"/>
    </source>
</evidence>
<dbReference type="SUPFAM" id="SSF100879">
    <property type="entry name" value="Lesion bypass DNA polymerase (Y-family), little finger domain"/>
    <property type="match status" value="1"/>
</dbReference>
<keyword evidence="17" id="KW-0234">DNA repair</keyword>
<evidence type="ECO:0000256" key="20">
    <source>
        <dbReference type="SAM" id="MobiDB-lite"/>
    </source>
</evidence>
<evidence type="ECO:0000256" key="15">
    <source>
        <dbReference type="ARBA" id="ARBA00022932"/>
    </source>
</evidence>
<dbReference type="Gene3D" id="1.10.150.810">
    <property type="match status" value="1"/>
</dbReference>
<protein>
    <recommendedName>
        <fullName evidence="5">DNA polymerase kappa</fullName>
        <ecNumber evidence="4">2.7.7.7</ecNumber>
    </recommendedName>
</protein>